<proteinExistence type="predicted"/>
<comment type="caution">
    <text evidence="1">The sequence shown here is derived from an EMBL/GenBank/DDBJ whole genome shotgun (WGS) entry which is preliminary data.</text>
</comment>
<evidence type="ECO:0000313" key="1">
    <source>
        <dbReference type="EMBL" id="GIH16335.1"/>
    </source>
</evidence>
<dbReference type="EMBL" id="BONZ01000042">
    <property type="protein sequence ID" value="GIH16335.1"/>
    <property type="molecule type" value="Genomic_DNA"/>
</dbReference>
<reference evidence="1" key="1">
    <citation type="submission" date="2021-01" db="EMBL/GenBank/DDBJ databases">
        <title>Whole genome shotgun sequence of Rugosimonospora africana NBRC 104875.</title>
        <authorList>
            <person name="Komaki H."/>
            <person name="Tamura T."/>
        </authorList>
    </citation>
    <scope>NUCLEOTIDE SEQUENCE</scope>
    <source>
        <strain evidence="1">NBRC 104875</strain>
    </source>
</reference>
<protein>
    <submittedName>
        <fullName evidence="1">Uncharacterized protein</fullName>
    </submittedName>
</protein>
<accession>A0A8J3QRU2</accession>
<gene>
    <name evidence="1" type="ORF">Raf01_45070</name>
</gene>
<organism evidence="1 2">
    <name type="scientific">Rugosimonospora africana</name>
    <dbReference type="NCBI Taxonomy" id="556532"/>
    <lineage>
        <taxon>Bacteria</taxon>
        <taxon>Bacillati</taxon>
        <taxon>Actinomycetota</taxon>
        <taxon>Actinomycetes</taxon>
        <taxon>Micromonosporales</taxon>
        <taxon>Micromonosporaceae</taxon>
        <taxon>Rugosimonospora</taxon>
    </lineage>
</organism>
<dbReference type="AlphaFoldDB" id="A0A8J3QRU2"/>
<name>A0A8J3QRU2_9ACTN</name>
<keyword evidence="2" id="KW-1185">Reference proteome</keyword>
<sequence length="86" mass="9072">MGGCGFRARLIVFTPTHGPTRPLRVAADEAPAATDLTGWTPVETLTQPDAPNWTAYPPVGCAACHQLTQLGSQSGEGDPTRVAAWR</sequence>
<evidence type="ECO:0000313" key="2">
    <source>
        <dbReference type="Proteomes" id="UP000642748"/>
    </source>
</evidence>
<dbReference type="Proteomes" id="UP000642748">
    <property type="component" value="Unassembled WGS sequence"/>
</dbReference>